<reference evidence="1" key="2">
    <citation type="submission" date="2021-02" db="EMBL/GenBank/DDBJ databases">
        <authorList>
            <person name="Kimball J.A."/>
            <person name="Haas M.W."/>
            <person name="Macchietto M."/>
            <person name="Kono T."/>
            <person name="Duquette J."/>
            <person name="Shao M."/>
        </authorList>
    </citation>
    <scope>NUCLEOTIDE SEQUENCE</scope>
    <source>
        <tissue evidence="1">Fresh leaf tissue</tissue>
    </source>
</reference>
<dbReference type="Proteomes" id="UP000729402">
    <property type="component" value="Unassembled WGS sequence"/>
</dbReference>
<accession>A0A8J5T692</accession>
<reference evidence="1" key="1">
    <citation type="journal article" date="2021" name="bioRxiv">
        <title>Whole Genome Assembly and Annotation of Northern Wild Rice, Zizania palustris L., Supports a Whole Genome Duplication in the Zizania Genus.</title>
        <authorList>
            <person name="Haas M."/>
            <person name="Kono T."/>
            <person name="Macchietto M."/>
            <person name="Millas R."/>
            <person name="McGilp L."/>
            <person name="Shao M."/>
            <person name="Duquette J."/>
            <person name="Hirsch C.N."/>
            <person name="Kimball J."/>
        </authorList>
    </citation>
    <scope>NUCLEOTIDE SEQUENCE</scope>
    <source>
        <tissue evidence="1">Fresh leaf tissue</tissue>
    </source>
</reference>
<keyword evidence="2" id="KW-1185">Reference proteome</keyword>
<protein>
    <submittedName>
        <fullName evidence="1">Uncharacterized protein</fullName>
    </submittedName>
</protein>
<dbReference type="EMBL" id="JAAALK010000283">
    <property type="protein sequence ID" value="KAG8075730.1"/>
    <property type="molecule type" value="Genomic_DNA"/>
</dbReference>
<organism evidence="1 2">
    <name type="scientific">Zizania palustris</name>
    <name type="common">Northern wild rice</name>
    <dbReference type="NCBI Taxonomy" id="103762"/>
    <lineage>
        <taxon>Eukaryota</taxon>
        <taxon>Viridiplantae</taxon>
        <taxon>Streptophyta</taxon>
        <taxon>Embryophyta</taxon>
        <taxon>Tracheophyta</taxon>
        <taxon>Spermatophyta</taxon>
        <taxon>Magnoliopsida</taxon>
        <taxon>Liliopsida</taxon>
        <taxon>Poales</taxon>
        <taxon>Poaceae</taxon>
        <taxon>BOP clade</taxon>
        <taxon>Oryzoideae</taxon>
        <taxon>Oryzeae</taxon>
        <taxon>Zizaniinae</taxon>
        <taxon>Zizania</taxon>
    </lineage>
</organism>
<evidence type="ECO:0000313" key="2">
    <source>
        <dbReference type="Proteomes" id="UP000729402"/>
    </source>
</evidence>
<sequence length="100" mass="10965">MITRCISSFAWHGTHVGSDGSSCLALGYTATATGDTIFWRVKTKRGLYSEMRCFGKWSTMLGIITSLLLQSLQIHSNSEAPRTNALFSLCGLMAHACMAW</sequence>
<evidence type="ECO:0000313" key="1">
    <source>
        <dbReference type="EMBL" id="KAG8075730.1"/>
    </source>
</evidence>
<dbReference type="AlphaFoldDB" id="A0A8J5T692"/>
<gene>
    <name evidence="1" type="ORF">GUJ93_ZPchr0006g41244</name>
</gene>
<name>A0A8J5T692_ZIZPA</name>
<proteinExistence type="predicted"/>
<comment type="caution">
    <text evidence="1">The sequence shown here is derived from an EMBL/GenBank/DDBJ whole genome shotgun (WGS) entry which is preliminary data.</text>
</comment>